<reference evidence="1 2" key="1">
    <citation type="submission" date="2016-07" db="EMBL/GenBank/DDBJ databases">
        <title>Pervasive Adenine N6-methylation of Active Genes in Fungi.</title>
        <authorList>
            <consortium name="DOE Joint Genome Institute"/>
            <person name="Mondo S.J."/>
            <person name="Dannebaum R.O."/>
            <person name="Kuo R.C."/>
            <person name="Labutti K."/>
            <person name="Haridas S."/>
            <person name="Kuo A."/>
            <person name="Salamov A."/>
            <person name="Ahrendt S.R."/>
            <person name="Lipzen A."/>
            <person name="Sullivan W."/>
            <person name="Andreopoulos W.B."/>
            <person name="Clum A."/>
            <person name="Lindquist E."/>
            <person name="Daum C."/>
            <person name="Ramamoorthy G.K."/>
            <person name="Gryganskyi A."/>
            <person name="Culley D."/>
            <person name="Magnuson J.K."/>
            <person name="James T.Y."/>
            <person name="O'Malley M.A."/>
            <person name="Stajich J.E."/>
            <person name="Spatafora J.W."/>
            <person name="Visel A."/>
            <person name="Grigoriev I.V."/>
        </authorList>
    </citation>
    <scope>NUCLEOTIDE SEQUENCE [LARGE SCALE GENOMIC DNA]</scope>
    <source>
        <strain evidence="1 2">68-887.2</strain>
    </source>
</reference>
<dbReference type="OrthoDB" id="9970537at2759"/>
<proteinExistence type="predicted"/>
<gene>
    <name evidence="1" type="ORF">BCR39DRAFT_560764</name>
</gene>
<dbReference type="Proteomes" id="UP000193986">
    <property type="component" value="Unassembled WGS sequence"/>
</dbReference>
<sequence length="122" mass="14183">MKPELEFFQTINLPLQLTARPDGLESEIILAHDTKTGNVTKISYYAPGYHQTEAYQKHDYWYNSLPREEVYILAGRIQDRTLDRWIEAGEYACRPPGMIHGPYTADPEVGVRQLLFLHYDPK</sequence>
<dbReference type="InParanoid" id="A0A1Y2AU32"/>
<keyword evidence="2" id="KW-1185">Reference proteome</keyword>
<dbReference type="EMBL" id="MCFC01000051">
    <property type="protein sequence ID" value="ORY26062.1"/>
    <property type="molecule type" value="Genomic_DNA"/>
</dbReference>
<dbReference type="InterPro" id="IPR011051">
    <property type="entry name" value="RmlC_Cupin_sf"/>
</dbReference>
<evidence type="ECO:0000313" key="1">
    <source>
        <dbReference type="EMBL" id="ORY26062.1"/>
    </source>
</evidence>
<dbReference type="SUPFAM" id="SSF51182">
    <property type="entry name" value="RmlC-like cupins"/>
    <property type="match status" value="1"/>
</dbReference>
<dbReference type="Gene3D" id="2.60.120.10">
    <property type="entry name" value="Jelly Rolls"/>
    <property type="match status" value="1"/>
</dbReference>
<dbReference type="InterPro" id="IPR014710">
    <property type="entry name" value="RmlC-like_jellyroll"/>
</dbReference>
<dbReference type="AlphaFoldDB" id="A0A1Y2AU32"/>
<comment type="caution">
    <text evidence="1">The sequence shown here is derived from an EMBL/GenBank/DDBJ whole genome shotgun (WGS) entry which is preliminary data.</text>
</comment>
<accession>A0A1Y2AU32</accession>
<organism evidence="1 2">
    <name type="scientific">Naematelia encephala</name>
    <dbReference type="NCBI Taxonomy" id="71784"/>
    <lineage>
        <taxon>Eukaryota</taxon>
        <taxon>Fungi</taxon>
        <taxon>Dikarya</taxon>
        <taxon>Basidiomycota</taxon>
        <taxon>Agaricomycotina</taxon>
        <taxon>Tremellomycetes</taxon>
        <taxon>Tremellales</taxon>
        <taxon>Naemateliaceae</taxon>
        <taxon>Naematelia</taxon>
    </lineage>
</organism>
<name>A0A1Y2AU32_9TREE</name>
<protein>
    <submittedName>
        <fullName evidence="1">Cupin 2 domain-containing protein</fullName>
    </submittedName>
</protein>
<evidence type="ECO:0000313" key="2">
    <source>
        <dbReference type="Proteomes" id="UP000193986"/>
    </source>
</evidence>